<evidence type="ECO:0000256" key="1">
    <source>
        <dbReference type="ARBA" id="ARBA00004245"/>
    </source>
</evidence>
<feature type="region of interest" description="Disordered" evidence="5">
    <location>
        <begin position="60"/>
        <end position="106"/>
    </location>
</feature>
<comment type="caution">
    <text evidence="7">The sequence shown here is derived from an EMBL/GenBank/DDBJ whole genome shotgun (WGS) entry which is preliminary data.</text>
</comment>
<dbReference type="GeneID" id="63806891"/>
<dbReference type="OrthoDB" id="1684416at2759"/>
<dbReference type="GO" id="GO:0060236">
    <property type="term" value="P:regulation of mitotic spindle organization"/>
    <property type="evidence" value="ECO:0007669"/>
    <property type="project" value="InterPro"/>
</dbReference>
<dbReference type="PANTHER" id="PTHR14326:SF44">
    <property type="entry name" value="TARGETING PROTEIN FOR XKLP2"/>
    <property type="match status" value="1"/>
</dbReference>
<feature type="region of interest" description="Disordered" evidence="5">
    <location>
        <begin position="393"/>
        <end position="412"/>
    </location>
</feature>
<feature type="compositionally biased region" description="Polar residues" evidence="5">
    <location>
        <begin position="79"/>
        <end position="105"/>
    </location>
</feature>
<feature type="compositionally biased region" description="Basic residues" evidence="5">
    <location>
        <begin position="193"/>
        <end position="210"/>
    </location>
</feature>
<protein>
    <recommendedName>
        <fullName evidence="6">TPX2 C-terminal domain-containing protein</fullName>
    </recommendedName>
</protein>
<organism evidence="7 8">
    <name type="scientific">Linderina pennispora</name>
    <dbReference type="NCBI Taxonomy" id="61395"/>
    <lineage>
        <taxon>Eukaryota</taxon>
        <taxon>Fungi</taxon>
        <taxon>Fungi incertae sedis</taxon>
        <taxon>Zoopagomycota</taxon>
        <taxon>Kickxellomycotina</taxon>
        <taxon>Kickxellomycetes</taxon>
        <taxon>Kickxellales</taxon>
        <taxon>Kickxellaceae</taxon>
        <taxon>Linderina</taxon>
    </lineage>
</organism>
<evidence type="ECO:0000313" key="8">
    <source>
        <dbReference type="Proteomes" id="UP000193922"/>
    </source>
</evidence>
<evidence type="ECO:0000313" key="7">
    <source>
        <dbReference type="EMBL" id="ORX71377.1"/>
    </source>
</evidence>
<feature type="region of interest" description="Disordered" evidence="5">
    <location>
        <begin position="251"/>
        <end position="327"/>
    </location>
</feature>
<feature type="region of interest" description="Disordered" evidence="5">
    <location>
        <begin position="539"/>
        <end position="593"/>
    </location>
</feature>
<sequence length="593" mass="67630">MDNKTQRPTARRSPGSGQHTSKTTPKKSPVRGKYNGKAADVWEFDAPRFYDFQNTRTPGRADKWFDISHPTPAIKPTKASRSYSNDIFSPDSVDSFTPNRPSLTPSRVIETDGKLLYDESKDSPGPVGGVVIEDVQFSDSDEEQEYEKWKQRQPLAQNMSESDNEGTVELASMYDQEPEKQSSITVGPSAKPRALKARRLVPKPAPKKGYKPLTVPVERGFMRPTKGAQSRLLQKQHENLAQQAALEAIARAKRRSRVEQPGTLTVPKPFQFHENALKEGEGEKQAESSRGTKRKQTEETELEDRPRPKALRPTVPKTPQFATSLRVRRAAAEPIKTALKPSTAKSAASAILARLSPLRPTIAKPFTFRSDAVVEKHLQRLRAEMAKLRAEEEARRQFQAQPLPEFPTPQKPARRTVVPLQASPFNLQTEVRGAAYQRQLRARLEDLEERQRKRREFKAQPIPESLDRPFVPATVPAKVTQPEEVVLQTEERSEERRVFDEDRMRRERIREEVLARKRLEDEKREEAEMRQLRKLLVHKPEPIRQYRPTVIQPSDRPLTVPKTPKWHVRRRRTSTADSATDVESDVAPESPPQ</sequence>
<comment type="similarity">
    <text evidence="2">Belongs to the TPX2 family.</text>
</comment>
<feature type="region of interest" description="Disordered" evidence="5">
    <location>
        <begin position="1"/>
        <end position="34"/>
    </location>
</feature>
<dbReference type="PANTHER" id="PTHR14326">
    <property type="entry name" value="TARGETING PROTEIN FOR XKLP2"/>
    <property type="match status" value="1"/>
</dbReference>
<dbReference type="EMBL" id="MCFD01000004">
    <property type="protein sequence ID" value="ORX71377.1"/>
    <property type="molecule type" value="Genomic_DNA"/>
</dbReference>
<dbReference type="AlphaFoldDB" id="A0A1Y1WCU7"/>
<feature type="region of interest" description="Disordered" evidence="5">
    <location>
        <begin position="136"/>
        <end position="239"/>
    </location>
</feature>
<reference evidence="7 8" key="1">
    <citation type="submission" date="2016-07" db="EMBL/GenBank/DDBJ databases">
        <title>Pervasive Adenine N6-methylation of Active Genes in Fungi.</title>
        <authorList>
            <consortium name="DOE Joint Genome Institute"/>
            <person name="Mondo S.J."/>
            <person name="Dannebaum R.O."/>
            <person name="Kuo R.C."/>
            <person name="Labutti K."/>
            <person name="Haridas S."/>
            <person name="Kuo A."/>
            <person name="Salamov A."/>
            <person name="Ahrendt S.R."/>
            <person name="Lipzen A."/>
            <person name="Sullivan W."/>
            <person name="Andreopoulos W.B."/>
            <person name="Clum A."/>
            <person name="Lindquist E."/>
            <person name="Daum C."/>
            <person name="Ramamoorthy G.K."/>
            <person name="Gryganskyi A."/>
            <person name="Culley D."/>
            <person name="Magnuson J.K."/>
            <person name="James T.Y."/>
            <person name="O'Malley M.A."/>
            <person name="Stajich J.E."/>
            <person name="Spatafora J.W."/>
            <person name="Visel A."/>
            <person name="Grigoriev I.V."/>
        </authorList>
    </citation>
    <scope>NUCLEOTIDE SEQUENCE [LARGE SCALE GENOMIC DNA]</scope>
    <source>
        <strain evidence="7 8">ATCC 12442</strain>
    </source>
</reference>
<evidence type="ECO:0000259" key="6">
    <source>
        <dbReference type="Pfam" id="PF06886"/>
    </source>
</evidence>
<keyword evidence="4" id="KW-0206">Cytoskeleton</keyword>
<keyword evidence="3" id="KW-0963">Cytoplasm</keyword>
<proteinExistence type="inferred from homology"/>
<feature type="compositionally biased region" description="Basic residues" evidence="5">
    <location>
        <begin position="564"/>
        <end position="573"/>
    </location>
</feature>
<evidence type="ECO:0000256" key="2">
    <source>
        <dbReference type="ARBA" id="ARBA00005885"/>
    </source>
</evidence>
<feature type="compositionally biased region" description="Basic and acidic residues" evidence="5">
    <location>
        <begin position="295"/>
        <end position="307"/>
    </location>
</feature>
<gene>
    <name evidence="7" type="ORF">DL89DRAFT_291891</name>
</gene>
<feature type="domain" description="TPX2 C-terminal" evidence="6">
    <location>
        <begin position="486"/>
        <end position="559"/>
    </location>
</feature>
<dbReference type="STRING" id="61395.A0A1Y1WCU7"/>
<comment type="subcellular location">
    <subcellularLocation>
        <location evidence="1">Cytoplasm</location>
        <location evidence="1">Cytoskeleton</location>
    </subcellularLocation>
</comment>
<feature type="compositionally biased region" description="Basic and acidic residues" evidence="5">
    <location>
        <begin position="275"/>
        <end position="287"/>
    </location>
</feature>
<dbReference type="GO" id="GO:0005819">
    <property type="term" value="C:spindle"/>
    <property type="evidence" value="ECO:0007669"/>
    <property type="project" value="InterPro"/>
</dbReference>
<dbReference type="RefSeq" id="XP_040744892.1">
    <property type="nucleotide sequence ID" value="XM_040890243.1"/>
</dbReference>
<dbReference type="Pfam" id="PF06886">
    <property type="entry name" value="TPX2"/>
    <property type="match status" value="1"/>
</dbReference>
<name>A0A1Y1WCU7_9FUNG</name>
<keyword evidence="8" id="KW-1185">Reference proteome</keyword>
<evidence type="ECO:0000256" key="5">
    <source>
        <dbReference type="SAM" id="MobiDB-lite"/>
    </source>
</evidence>
<dbReference type="Proteomes" id="UP000193922">
    <property type="component" value="Unassembled WGS sequence"/>
</dbReference>
<dbReference type="InterPro" id="IPR027329">
    <property type="entry name" value="TPX2_C"/>
</dbReference>
<dbReference type="GO" id="GO:0005874">
    <property type="term" value="C:microtubule"/>
    <property type="evidence" value="ECO:0007669"/>
    <property type="project" value="InterPro"/>
</dbReference>
<dbReference type="InterPro" id="IPR009675">
    <property type="entry name" value="TPX2_fam"/>
</dbReference>
<accession>A0A1Y1WCU7</accession>
<evidence type="ECO:0000256" key="3">
    <source>
        <dbReference type="ARBA" id="ARBA00022490"/>
    </source>
</evidence>
<evidence type="ECO:0000256" key="4">
    <source>
        <dbReference type="ARBA" id="ARBA00023212"/>
    </source>
</evidence>